<feature type="compositionally biased region" description="Polar residues" evidence="1">
    <location>
        <begin position="87"/>
        <end position="100"/>
    </location>
</feature>
<gene>
    <name evidence="3" type="ORF">RIMI_LOCUS9434165</name>
</gene>
<sequence>MKAEHRALCCAFTLRLAVSQCGKQTARDRHQNVSDGNVRKMLEPVHICFQNMDEKDILITESANEDSNVDVFDVSSSSPSEAKTEEFNFNSENDGPNLNNKQLILDNPKTTLEKLHRKANIPPLILMETDGNFSAPFQFDRQAPGRISTSPTLRRLRKNTIGNYTSLQDVFDVSKFPIHKEESVVDDVSCVPPDVEDTMNTYDHLVDPALHTNFTDDEKSPDNNHNGTAAMETKEEPEIPIHCAK</sequence>
<keyword evidence="2" id="KW-0732">Signal</keyword>
<feature type="signal peptide" evidence="2">
    <location>
        <begin position="1"/>
        <end position="19"/>
    </location>
</feature>
<protein>
    <submittedName>
        <fullName evidence="3">Uncharacterized protein</fullName>
    </submittedName>
</protein>
<organism evidence="3 4">
    <name type="scientific">Ranitomeya imitator</name>
    <name type="common">mimic poison frog</name>
    <dbReference type="NCBI Taxonomy" id="111125"/>
    <lineage>
        <taxon>Eukaryota</taxon>
        <taxon>Metazoa</taxon>
        <taxon>Chordata</taxon>
        <taxon>Craniata</taxon>
        <taxon>Vertebrata</taxon>
        <taxon>Euteleostomi</taxon>
        <taxon>Amphibia</taxon>
        <taxon>Batrachia</taxon>
        <taxon>Anura</taxon>
        <taxon>Neobatrachia</taxon>
        <taxon>Hyloidea</taxon>
        <taxon>Dendrobatidae</taxon>
        <taxon>Dendrobatinae</taxon>
        <taxon>Ranitomeya</taxon>
    </lineage>
</organism>
<evidence type="ECO:0000256" key="2">
    <source>
        <dbReference type="SAM" id="SignalP"/>
    </source>
</evidence>
<evidence type="ECO:0000313" key="3">
    <source>
        <dbReference type="EMBL" id="CAJ0941984.1"/>
    </source>
</evidence>
<feature type="non-terminal residue" evidence="3">
    <location>
        <position position="245"/>
    </location>
</feature>
<comment type="caution">
    <text evidence="3">The sequence shown here is derived from an EMBL/GenBank/DDBJ whole genome shotgun (WGS) entry which is preliminary data.</text>
</comment>
<evidence type="ECO:0000256" key="1">
    <source>
        <dbReference type="SAM" id="MobiDB-lite"/>
    </source>
</evidence>
<feature type="region of interest" description="Disordered" evidence="1">
    <location>
        <begin position="75"/>
        <end position="100"/>
    </location>
</feature>
<feature type="region of interest" description="Disordered" evidence="1">
    <location>
        <begin position="213"/>
        <end position="245"/>
    </location>
</feature>
<keyword evidence="4" id="KW-1185">Reference proteome</keyword>
<dbReference type="EMBL" id="CAUEEQ010019560">
    <property type="protein sequence ID" value="CAJ0941984.1"/>
    <property type="molecule type" value="Genomic_DNA"/>
</dbReference>
<feature type="chain" id="PRO_5046177185" evidence="2">
    <location>
        <begin position="20"/>
        <end position="245"/>
    </location>
</feature>
<dbReference type="Pfam" id="PF15720">
    <property type="entry name" value="DUF4675"/>
    <property type="match status" value="1"/>
</dbReference>
<dbReference type="Proteomes" id="UP001176940">
    <property type="component" value="Unassembled WGS sequence"/>
</dbReference>
<reference evidence="3" key="1">
    <citation type="submission" date="2023-07" db="EMBL/GenBank/DDBJ databases">
        <authorList>
            <person name="Stuckert A."/>
        </authorList>
    </citation>
    <scope>NUCLEOTIDE SEQUENCE</scope>
</reference>
<proteinExistence type="predicted"/>
<name>A0ABN9LJK3_9NEOB</name>
<accession>A0ABN9LJK3</accession>
<evidence type="ECO:0000313" key="4">
    <source>
        <dbReference type="Proteomes" id="UP001176940"/>
    </source>
</evidence>